<evidence type="ECO:0000256" key="1">
    <source>
        <dbReference type="ARBA" id="ARBA00023015"/>
    </source>
</evidence>
<evidence type="ECO:0000313" key="5">
    <source>
        <dbReference type="EMBL" id="SHG81177.1"/>
    </source>
</evidence>
<dbReference type="InterPro" id="IPR011991">
    <property type="entry name" value="ArsR-like_HTH"/>
</dbReference>
<dbReference type="Gene3D" id="1.10.10.10">
    <property type="entry name" value="Winged helix-like DNA-binding domain superfamily/Winged helix DNA-binding domain"/>
    <property type="match status" value="1"/>
</dbReference>
<organism evidence="5 6">
    <name type="scientific">Streptoalloteichus hindustanus</name>
    <dbReference type="NCBI Taxonomy" id="2017"/>
    <lineage>
        <taxon>Bacteria</taxon>
        <taxon>Bacillati</taxon>
        <taxon>Actinomycetota</taxon>
        <taxon>Actinomycetes</taxon>
        <taxon>Pseudonocardiales</taxon>
        <taxon>Pseudonocardiaceae</taxon>
        <taxon>Streptoalloteichus</taxon>
    </lineage>
</organism>
<sequence>MTTAVSNVFHRDCPARMVLDHVGSRWGVLILTALRERSHRFSELHATIDGISEKMLSQTLTTMRRDGLVTRHVDPAVPPKVHYELTDFGRGLAEHMHNLVRWIGANAEHVVTAQQKYDAQEPPARQ</sequence>
<dbReference type="SUPFAM" id="SSF46785">
    <property type="entry name" value="Winged helix' DNA-binding domain"/>
    <property type="match status" value="1"/>
</dbReference>
<evidence type="ECO:0000313" key="6">
    <source>
        <dbReference type="Proteomes" id="UP000184501"/>
    </source>
</evidence>
<keyword evidence="6" id="KW-1185">Reference proteome</keyword>
<proteinExistence type="predicted"/>
<evidence type="ECO:0000259" key="4">
    <source>
        <dbReference type="PROSITE" id="PS51118"/>
    </source>
</evidence>
<evidence type="ECO:0000256" key="3">
    <source>
        <dbReference type="ARBA" id="ARBA00023163"/>
    </source>
</evidence>
<dbReference type="AlphaFoldDB" id="A0A1M5MVG6"/>
<dbReference type="PANTHER" id="PTHR33204:SF37">
    <property type="entry name" value="HTH-TYPE TRANSCRIPTIONAL REGULATOR YODB"/>
    <property type="match status" value="1"/>
</dbReference>
<dbReference type="PROSITE" id="PS51118">
    <property type="entry name" value="HTH_HXLR"/>
    <property type="match status" value="1"/>
</dbReference>
<dbReference type="STRING" id="2017.SAMN05444320_11464"/>
<dbReference type="CDD" id="cd00090">
    <property type="entry name" value="HTH_ARSR"/>
    <property type="match status" value="1"/>
</dbReference>
<gene>
    <name evidence="5" type="ORF">SAMN05444320_11464</name>
</gene>
<keyword evidence="2" id="KW-0238">DNA-binding</keyword>
<name>A0A1M5MVG6_STRHI</name>
<reference evidence="5 6" key="1">
    <citation type="submission" date="2016-11" db="EMBL/GenBank/DDBJ databases">
        <authorList>
            <person name="Jaros S."/>
            <person name="Januszkiewicz K."/>
            <person name="Wedrychowicz H."/>
        </authorList>
    </citation>
    <scope>NUCLEOTIDE SEQUENCE [LARGE SCALE GENOMIC DNA]</scope>
    <source>
        <strain evidence="5 6">DSM 44523</strain>
    </source>
</reference>
<keyword evidence="3" id="KW-0804">Transcription</keyword>
<dbReference type="InterPro" id="IPR002577">
    <property type="entry name" value="HTH_HxlR"/>
</dbReference>
<dbReference type="GO" id="GO:0003677">
    <property type="term" value="F:DNA binding"/>
    <property type="evidence" value="ECO:0007669"/>
    <property type="project" value="UniProtKB-KW"/>
</dbReference>
<dbReference type="PANTHER" id="PTHR33204">
    <property type="entry name" value="TRANSCRIPTIONAL REGULATOR, MARR FAMILY"/>
    <property type="match status" value="1"/>
</dbReference>
<evidence type="ECO:0000256" key="2">
    <source>
        <dbReference type="ARBA" id="ARBA00023125"/>
    </source>
</evidence>
<protein>
    <submittedName>
        <fullName evidence="5">Transcriptional regulator, HxlR family</fullName>
    </submittedName>
</protein>
<feature type="domain" description="HTH hxlR-type" evidence="4">
    <location>
        <begin position="13"/>
        <end position="111"/>
    </location>
</feature>
<dbReference type="InterPro" id="IPR036390">
    <property type="entry name" value="WH_DNA-bd_sf"/>
</dbReference>
<dbReference type="Proteomes" id="UP000184501">
    <property type="component" value="Unassembled WGS sequence"/>
</dbReference>
<dbReference type="EMBL" id="FQVN01000014">
    <property type="protein sequence ID" value="SHG81177.1"/>
    <property type="molecule type" value="Genomic_DNA"/>
</dbReference>
<keyword evidence="1" id="KW-0805">Transcription regulation</keyword>
<dbReference type="Pfam" id="PF01638">
    <property type="entry name" value="HxlR"/>
    <property type="match status" value="1"/>
</dbReference>
<accession>A0A1M5MVG6</accession>
<dbReference type="InterPro" id="IPR036388">
    <property type="entry name" value="WH-like_DNA-bd_sf"/>
</dbReference>